<dbReference type="GO" id="GO:0007155">
    <property type="term" value="P:cell adhesion"/>
    <property type="evidence" value="ECO:0007669"/>
    <property type="project" value="UniProtKB-KW"/>
</dbReference>
<feature type="region of interest" description="Disordered" evidence="7">
    <location>
        <begin position="1775"/>
        <end position="1823"/>
    </location>
</feature>
<feature type="region of interest" description="Disordered" evidence="7">
    <location>
        <begin position="1503"/>
        <end position="1546"/>
    </location>
</feature>
<dbReference type="FunFam" id="2.60.40.10:FF:000032">
    <property type="entry name" value="palladin isoform X1"/>
    <property type="match status" value="1"/>
</dbReference>
<feature type="compositionally biased region" description="Acidic residues" evidence="7">
    <location>
        <begin position="926"/>
        <end position="947"/>
    </location>
</feature>
<feature type="compositionally biased region" description="Basic and acidic residues" evidence="7">
    <location>
        <begin position="1514"/>
        <end position="1524"/>
    </location>
</feature>
<dbReference type="InterPro" id="IPR013783">
    <property type="entry name" value="Ig-like_fold"/>
</dbReference>
<feature type="domain" description="Ig-like" evidence="8">
    <location>
        <begin position="2185"/>
        <end position="2270"/>
    </location>
</feature>
<feature type="compositionally biased region" description="Basic and acidic residues" evidence="7">
    <location>
        <begin position="875"/>
        <end position="923"/>
    </location>
</feature>
<dbReference type="FunFam" id="2.60.40.10:FF:002363">
    <property type="entry name" value="Uncharacterized protein, isoform J"/>
    <property type="match status" value="1"/>
</dbReference>
<dbReference type="InterPro" id="IPR036179">
    <property type="entry name" value="Ig-like_dom_sf"/>
</dbReference>
<feature type="compositionally biased region" description="Basic and acidic residues" evidence="7">
    <location>
        <begin position="2069"/>
        <end position="2079"/>
    </location>
</feature>
<dbReference type="InterPro" id="IPR003598">
    <property type="entry name" value="Ig_sub2"/>
</dbReference>
<dbReference type="PhylomeDB" id="A0A1B0FL64"/>
<keyword evidence="3" id="KW-1015">Disulfide bond</keyword>
<evidence type="ECO:0000256" key="3">
    <source>
        <dbReference type="ARBA" id="ARBA00023157"/>
    </source>
</evidence>
<protein>
    <recommendedName>
        <fullName evidence="8">Ig-like domain-containing protein</fullName>
    </recommendedName>
</protein>
<dbReference type="VEuPathDB" id="VectorBase:GMOY004589"/>
<feature type="domain" description="Ig-like" evidence="8">
    <location>
        <begin position="1838"/>
        <end position="1916"/>
    </location>
</feature>
<feature type="compositionally biased region" description="Acidic residues" evidence="7">
    <location>
        <begin position="967"/>
        <end position="978"/>
    </location>
</feature>
<keyword evidence="2" id="KW-0130">Cell adhesion</keyword>
<feature type="domain" description="Ig-like" evidence="8">
    <location>
        <begin position="467"/>
        <end position="554"/>
    </location>
</feature>
<feature type="coiled-coil region" evidence="6">
    <location>
        <begin position="46"/>
        <end position="78"/>
    </location>
</feature>
<feature type="compositionally biased region" description="Basic and acidic residues" evidence="7">
    <location>
        <begin position="948"/>
        <end position="966"/>
    </location>
</feature>
<evidence type="ECO:0000313" key="10">
    <source>
        <dbReference type="Proteomes" id="UP000092444"/>
    </source>
</evidence>
<dbReference type="FunFam" id="2.60.40.10:FF:000964">
    <property type="entry name" value="Stretchin-Mlck, isoform T"/>
    <property type="match status" value="1"/>
</dbReference>
<dbReference type="InterPro" id="IPR013098">
    <property type="entry name" value="Ig_I-set"/>
</dbReference>
<dbReference type="EMBL" id="CCAG010018292">
    <property type="status" value="NOT_ANNOTATED_CDS"/>
    <property type="molecule type" value="Genomic_DNA"/>
</dbReference>
<dbReference type="Pfam" id="PF07679">
    <property type="entry name" value="I-set"/>
    <property type="match status" value="12"/>
</dbReference>
<dbReference type="FunFam" id="2.60.40.10:FF:000107">
    <property type="entry name" value="Myosin, light chain kinase a"/>
    <property type="match status" value="2"/>
</dbReference>
<dbReference type="GO" id="GO:0032982">
    <property type="term" value="C:myosin filament"/>
    <property type="evidence" value="ECO:0007669"/>
    <property type="project" value="UniProtKB-KW"/>
</dbReference>
<dbReference type="PROSITE" id="PS50835">
    <property type="entry name" value="IG_LIKE"/>
    <property type="match status" value="12"/>
</dbReference>
<feature type="domain" description="Ig-like" evidence="8">
    <location>
        <begin position="1655"/>
        <end position="1744"/>
    </location>
</feature>
<sequence>MKLKAEVSEVGPEKNKEEEFNVEVKKIKAKAKISDVKSEKIEERQSEAVMKKIEEKETDAKELRAEVSEIKAEKLEEKMIDTAVKTIEKEKIEEIKLKAEVSEVTSEKVKEVGFSVEAKQIDLKEVEAIKSKAKVSEVKAEKVEEKQSEALMKKIEEKETEAKELRAEISEITAEKLEEKMIDSTGKPIEMKKIEEMKLKAEVSEVVPEKNKEEEVNVEVQKVKAKAKVSDVKSEKIEEKQSEAVMKKIDKKDAEAKELKAEVSEIKAEKLEEKMIDSTVKIIEQKKIEEMKLKAEVSEVTPEKVKEVGFSVEAKQIDLKEVEAIKSKAKVSEVKAEKVEEKQSEALMKKIEEKETEAKELRAEISEITAEKLEEKMIDSTGKPIEMKKIEEMKLKAEVSEVGPEKNKEKEVIVKTKKVEHTKIEAINSEAQVPQVKEEKIEEKQLEKVKGNEYKGNKEMRNAKRPPRVDVKLTNRNSPVGSDIKLTCSILGNDLQILWFKENKRLENNSKYKILFMDGLSCLEIKSADCNDAAVYRCVANNRNGEVETSCLVTVYDVPTNKFGTPPIFTRNIREGETTAAGAPSEDRESVPPQDTLQVPTQKRRKLKSPTPLRGRSATPIHGRSQTPFSLYMIRRSATPSTWRSITPFLKREEKEKTPFELGRDILTQITCNKAVFDRALIMDISEPEELQKPVRYITSDMSVIDRAAVMDVSNVEVIYVVEEYEEYEEEEEVKEEVKPKKKGKGKKGRAGRKSADKDQSPGVGGDGESGEGGDEDSRERSEDREESADFDESDESSKKGKKKGGAKKKEKKEKSPSPKLTLKLEIGGGQKASKKMFEDKDKQSQDQKGTAKPPPKKSKLVLQMEEQARAAAKAAEEAAKQSSKPKNETFEERQKRLKAEKEEQERLEAEQRAIEEELRAQQEAEMAEYDEDEGGEEGDSDAEGEEGSSRYEEDGGESRYDSSRYEDEEAEEADEVGDLPGDARRGSDESEGFTRPDPFDEERWQQIAEEEGEEFMQQLRKYSLAIRKSEKQRDEEWRRRREQLRLPHFVVFLSDRTVEAGQKVRLTCAIGGPELSVKWFKDGRQLERDATHRIINNNNIIILEVINTTILDSGEYSCVIANMNDEVTSSCFVTIYEVFKDEPAPPTFKLVKEYYHLRDDELTIEMHIHGVPRPVVTWWKGSFEVKPNFKFTRLEEAHGVYKLLIYKPNNRDSGTYTCKAINSCGEAQMRHTIEVAKNLNYHVHGIFHARDRLQQDKENTAKKAMEEAMKSKEASDKKRAVVDVAPRVARGSPEPLVSPKQKLKFATQLRDRMSLEGTTVKFICNVIGPNPTCRWMKDDNAVKFSENVKNFSEEGKPILELRNVTADSSGVYKCIAKNDYSEIETSCYFKVYAAQAEGDESEPIFALPLRDVYHSSQNDLVLDTKVRGNPRPSITWLKDRVPVVLDGRIVQIEHLDGICELIINKPTPSDNGTYICVAQNKLGTQEAQHSVVVDVAQVSRRSSTQSAIMSDSSDSKSKGEKSSKVPKGKKKEDEGEAVAYERRSKMPEVNPKQQLYFNAIVSNRYVTEGSKVKLQAVVMGPNPAMKWMKDDQNVTYGPRVRNMSRDCLATLEFVKALPEDSGLYTLVAQNEFCKISTSAKLLVYSTNVSAEVEPVFTRPLRDTYRLNTNELILETGVRGQPAPKVQWFKDSVEIEKSERFHIFNHSDGTCELVIDYPSTKDSGKYIVKAESSAGKAEIAHLVTFAGKDHHIADNIHGVFHADKNLLKAKLAEMELPKEQKHPEVSESEGEEGKGKGKSKGKARAKKDEEEEVALPTADTPTSDTLKKREKVIGIHFPTTARDRVVAEGSKVKISCFLAAKEPQVKWFKNEEQIQNSAKIRGRYVEGLCTLEITSATEEDSGEYKCWARDETGEASTFCRLKVYADPGSADVPPTFTRNIKETYHPKIHELQLECHVRGSPTAAVTWVKDGVKIEQSDKYQQIDHNDGKCELVVSDPVQADSGKYVCQAENRAGKAEITHKVTVEARRVRAPSPRKEAVVGYKSSAEETDEEEKEKKKAKKKKDDEEEGGGRRREVLPPPDMKKRVYLRNFLSNRTVKEGSNVKWVVNIDGPEPTARWFHGENPIAFGPKSKMNLQDGIAWLQLVKVTEEDSGEYLVKVKGPENEVVSTCNLFVYSTGKEELVAPVFTVGIKDNYSLNDNELVLDCRVRGKPRPDIQWMKGTDYIIPGEKYTQVNEDDGYTKIIVHNPTEKDSGLYACVARNEAGENKLTHHVEFVGRERFTLQKTHGFFHRDPNKPHLVSPLGDQTVHKGGTIAISAEFMQTQSPIDVQWLLNRQALTGHPNVKTFHDHGVYTLAITDATPECEGTYTCKAQNAFGRIESHAHVDISQGATKEERPPLFLSRPENEMKIAVGDPFSISFRIAGDPKPKCKYLSLFFLMNLLLTLSLSLSPQCLS</sequence>
<evidence type="ECO:0000256" key="7">
    <source>
        <dbReference type="SAM" id="MobiDB-lite"/>
    </source>
</evidence>
<evidence type="ECO:0000256" key="4">
    <source>
        <dbReference type="ARBA" id="ARBA00023179"/>
    </source>
</evidence>
<feature type="compositionally biased region" description="Basic residues" evidence="7">
    <location>
        <begin position="740"/>
        <end position="753"/>
    </location>
</feature>
<keyword evidence="1" id="KW-0787">Thick filament</keyword>
<dbReference type="PANTHER" id="PTHR47633">
    <property type="entry name" value="IMMUNOGLOBULIN"/>
    <property type="match status" value="1"/>
</dbReference>
<feature type="domain" description="Ig-like" evidence="8">
    <location>
        <begin position="1548"/>
        <end position="1650"/>
    </location>
</feature>
<dbReference type="SUPFAM" id="SSF48726">
    <property type="entry name" value="Immunoglobulin"/>
    <property type="match status" value="12"/>
</dbReference>
<evidence type="ECO:0000256" key="1">
    <source>
        <dbReference type="ARBA" id="ARBA00022433"/>
    </source>
</evidence>
<dbReference type="InterPro" id="IPR007110">
    <property type="entry name" value="Ig-like_dom"/>
</dbReference>
<feature type="domain" description="Ig-like" evidence="8">
    <location>
        <begin position="1934"/>
        <end position="2023"/>
    </location>
</feature>
<evidence type="ECO:0000313" key="9">
    <source>
        <dbReference type="EnsemblMetazoa" id="GMOY004589-PA"/>
    </source>
</evidence>
<feature type="domain" description="Ig-like" evidence="8">
    <location>
        <begin position="2297"/>
        <end position="2388"/>
    </location>
</feature>
<evidence type="ECO:0000256" key="5">
    <source>
        <dbReference type="ARBA" id="ARBA00023319"/>
    </source>
</evidence>
<feature type="coiled-coil region" evidence="6">
    <location>
        <begin position="237"/>
        <end position="274"/>
    </location>
</feature>
<feature type="coiled-coil region" evidence="6">
    <location>
        <begin position="126"/>
        <end position="175"/>
    </location>
</feature>
<feature type="compositionally biased region" description="Basic and acidic residues" evidence="7">
    <location>
        <begin position="982"/>
        <end position="1001"/>
    </location>
</feature>
<dbReference type="EnsemblMetazoa" id="GMOY004589-RA">
    <property type="protein sequence ID" value="GMOY004589-PA"/>
    <property type="gene ID" value="GMOY004589"/>
</dbReference>
<keyword evidence="6" id="KW-0175">Coiled coil</keyword>
<evidence type="ECO:0000256" key="2">
    <source>
        <dbReference type="ARBA" id="ARBA00022889"/>
    </source>
</evidence>
<keyword evidence="4" id="KW-0514">Muscle protein</keyword>
<feature type="compositionally biased region" description="Acidic residues" evidence="7">
    <location>
        <begin position="785"/>
        <end position="795"/>
    </location>
</feature>
<evidence type="ECO:0000256" key="6">
    <source>
        <dbReference type="SAM" id="Coils"/>
    </source>
</evidence>
<dbReference type="FunFam" id="2.60.40.10:FF:000557">
    <property type="entry name" value="Myosin binding protein Ha"/>
    <property type="match status" value="4"/>
</dbReference>
<feature type="region of interest" description="Disordered" evidence="7">
    <location>
        <begin position="730"/>
        <end position="1001"/>
    </location>
</feature>
<feature type="domain" description="Ig-like" evidence="8">
    <location>
        <begin position="1146"/>
        <end position="1237"/>
    </location>
</feature>
<feature type="compositionally biased region" description="Basic residues" evidence="7">
    <location>
        <begin position="1796"/>
        <end position="1805"/>
    </location>
</feature>
<feature type="compositionally biased region" description="Basic and acidic residues" evidence="7">
    <location>
        <begin position="1775"/>
        <end position="1795"/>
    </location>
</feature>
<name>A0A1B0FL64_GLOMM</name>
<feature type="domain" description="Ig-like" evidence="8">
    <location>
        <begin position="1294"/>
        <end position="1387"/>
    </location>
</feature>
<dbReference type="STRING" id="37546.A0A1B0FL64"/>
<feature type="domain" description="Ig-like" evidence="8">
    <location>
        <begin position="1404"/>
        <end position="1493"/>
    </location>
</feature>
<dbReference type="SMART" id="SM00408">
    <property type="entry name" value="IGc2"/>
    <property type="match status" value="12"/>
</dbReference>
<feature type="domain" description="Ig-like" evidence="8">
    <location>
        <begin position="1048"/>
        <end position="1135"/>
    </location>
</feature>
<feature type="compositionally biased region" description="Basic and acidic residues" evidence="7">
    <location>
        <begin position="2027"/>
        <end position="2038"/>
    </location>
</feature>
<keyword evidence="10" id="KW-1185">Reference proteome</keyword>
<feature type="region of interest" description="Disordered" evidence="7">
    <location>
        <begin position="2027"/>
        <end position="2079"/>
    </location>
</feature>
<keyword evidence="5" id="KW-0393">Immunoglobulin domain</keyword>
<dbReference type="SMART" id="SM00409">
    <property type="entry name" value="IG"/>
    <property type="match status" value="11"/>
</dbReference>
<feature type="coiled-coil region" evidence="6">
    <location>
        <begin position="322"/>
        <end position="371"/>
    </location>
</feature>
<proteinExistence type="predicted"/>
<reference evidence="9" key="1">
    <citation type="submission" date="2020-05" db="UniProtKB">
        <authorList>
            <consortium name="EnsemblMetazoa"/>
        </authorList>
    </citation>
    <scope>IDENTIFICATION</scope>
    <source>
        <strain evidence="9">Yale</strain>
    </source>
</reference>
<dbReference type="Gene3D" id="2.60.40.10">
    <property type="entry name" value="Immunoglobulins"/>
    <property type="match status" value="12"/>
</dbReference>
<feature type="compositionally biased region" description="Basic and acidic residues" evidence="7">
    <location>
        <begin position="836"/>
        <end position="846"/>
    </location>
</feature>
<evidence type="ECO:0000259" key="8">
    <source>
        <dbReference type="PROSITE" id="PS50835"/>
    </source>
</evidence>
<dbReference type="CDD" id="cd00096">
    <property type="entry name" value="Ig"/>
    <property type="match status" value="3"/>
</dbReference>
<feature type="compositionally biased region" description="Basic residues" evidence="7">
    <location>
        <begin position="800"/>
        <end position="812"/>
    </location>
</feature>
<feature type="region of interest" description="Disordered" evidence="7">
    <location>
        <begin position="571"/>
        <end position="621"/>
    </location>
</feature>
<organism evidence="9 10">
    <name type="scientific">Glossina morsitans morsitans</name>
    <name type="common">Savannah tsetse fly</name>
    <dbReference type="NCBI Taxonomy" id="37546"/>
    <lineage>
        <taxon>Eukaryota</taxon>
        <taxon>Metazoa</taxon>
        <taxon>Ecdysozoa</taxon>
        <taxon>Arthropoda</taxon>
        <taxon>Hexapoda</taxon>
        <taxon>Insecta</taxon>
        <taxon>Pterygota</taxon>
        <taxon>Neoptera</taxon>
        <taxon>Endopterygota</taxon>
        <taxon>Diptera</taxon>
        <taxon>Brachycera</taxon>
        <taxon>Muscomorpha</taxon>
        <taxon>Hippoboscoidea</taxon>
        <taxon>Glossinidae</taxon>
        <taxon>Glossina</taxon>
    </lineage>
</organism>
<feature type="domain" description="Ig-like" evidence="8">
    <location>
        <begin position="2080"/>
        <end position="2168"/>
    </location>
</feature>
<accession>A0A1B0FL64</accession>
<dbReference type="Proteomes" id="UP000092444">
    <property type="component" value="Unassembled WGS sequence"/>
</dbReference>
<dbReference type="InterPro" id="IPR003599">
    <property type="entry name" value="Ig_sub"/>
</dbReference>